<evidence type="ECO:0000313" key="7">
    <source>
        <dbReference type="Proteomes" id="UP000007800"/>
    </source>
</evidence>
<dbReference type="InterPro" id="IPR001382">
    <property type="entry name" value="Glyco_hydro_47"/>
</dbReference>
<comment type="similarity">
    <text evidence="3">Belongs to the glycosyl hydrolase 47 family.</text>
</comment>
<proteinExistence type="inferred from homology"/>
<reference evidence="6 7" key="1">
    <citation type="submission" date="2008-07" db="EMBL/GenBank/DDBJ databases">
        <authorList>
            <person name="El-Sayed N."/>
            <person name="Caler E."/>
            <person name="Inman J."/>
            <person name="Amedeo P."/>
            <person name="Hass B."/>
            <person name="Wortman J."/>
        </authorList>
    </citation>
    <scope>NUCLEOTIDE SEQUENCE [LARGE SCALE GENOMIC DNA]</scope>
    <source>
        <strain evidence="7">ATCC 50983 / TXsc</strain>
    </source>
</reference>
<dbReference type="GO" id="GO:0005975">
    <property type="term" value="P:carbohydrate metabolic process"/>
    <property type="evidence" value="ECO:0007669"/>
    <property type="project" value="InterPro"/>
</dbReference>
<evidence type="ECO:0000256" key="5">
    <source>
        <dbReference type="ARBA" id="ARBA00023157"/>
    </source>
</evidence>
<dbReference type="InParanoid" id="C5LNK6"/>
<dbReference type="Proteomes" id="UP000007800">
    <property type="component" value="Unassembled WGS sequence"/>
</dbReference>
<dbReference type="AlphaFoldDB" id="C5LNK6"/>
<accession>C5LNK6</accession>
<evidence type="ECO:0000256" key="3">
    <source>
        <dbReference type="ARBA" id="ARBA00007658"/>
    </source>
</evidence>
<dbReference type="GO" id="GO:0005509">
    <property type="term" value="F:calcium ion binding"/>
    <property type="evidence" value="ECO:0007669"/>
    <property type="project" value="InterPro"/>
</dbReference>
<dbReference type="SUPFAM" id="SSF48225">
    <property type="entry name" value="Seven-hairpin glycosidases"/>
    <property type="match status" value="1"/>
</dbReference>
<evidence type="ECO:0000256" key="2">
    <source>
        <dbReference type="ARBA" id="ARBA00004922"/>
    </source>
</evidence>
<dbReference type="RefSeq" id="XP_002768969.1">
    <property type="nucleotide sequence ID" value="XM_002768923.1"/>
</dbReference>
<keyword evidence="4" id="KW-0378">Hydrolase</keyword>
<keyword evidence="7" id="KW-1185">Reference proteome</keyword>
<dbReference type="PANTHER" id="PTHR11742">
    <property type="entry name" value="MANNOSYL-OLIGOSACCHARIDE ALPHA-1,2-MANNOSIDASE-RELATED"/>
    <property type="match status" value="1"/>
</dbReference>
<organism evidence="7">
    <name type="scientific">Perkinsus marinus (strain ATCC 50983 / TXsc)</name>
    <dbReference type="NCBI Taxonomy" id="423536"/>
    <lineage>
        <taxon>Eukaryota</taxon>
        <taxon>Sar</taxon>
        <taxon>Alveolata</taxon>
        <taxon>Perkinsozoa</taxon>
        <taxon>Perkinsea</taxon>
        <taxon>Perkinsida</taxon>
        <taxon>Perkinsidae</taxon>
        <taxon>Perkinsus</taxon>
    </lineage>
</organism>
<dbReference type="Pfam" id="PF01532">
    <property type="entry name" value="Glyco_hydro_47"/>
    <property type="match status" value="1"/>
</dbReference>
<comment type="cofactor">
    <cofactor evidence="1">
        <name>Ca(2+)</name>
        <dbReference type="ChEBI" id="CHEBI:29108"/>
    </cofactor>
</comment>
<evidence type="ECO:0000256" key="1">
    <source>
        <dbReference type="ARBA" id="ARBA00001913"/>
    </source>
</evidence>
<dbReference type="InterPro" id="IPR050749">
    <property type="entry name" value="Glycosyl_Hydrolase_47"/>
</dbReference>
<dbReference type="GO" id="GO:0004571">
    <property type="term" value="F:mannosyl-oligosaccharide 1,2-alpha-mannosidase activity"/>
    <property type="evidence" value="ECO:0007669"/>
    <property type="project" value="InterPro"/>
</dbReference>
<dbReference type="EMBL" id="GG683798">
    <property type="protein sequence ID" value="EER01687.1"/>
    <property type="molecule type" value="Genomic_DNA"/>
</dbReference>
<evidence type="ECO:0000313" key="6">
    <source>
        <dbReference type="EMBL" id="EER01687.1"/>
    </source>
</evidence>
<dbReference type="GO" id="GO:0005783">
    <property type="term" value="C:endoplasmic reticulum"/>
    <property type="evidence" value="ECO:0007669"/>
    <property type="project" value="TreeGrafter"/>
</dbReference>
<evidence type="ECO:0000256" key="4">
    <source>
        <dbReference type="ARBA" id="ARBA00022801"/>
    </source>
</evidence>
<dbReference type="GO" id="GO:0016020">
    <property type="term" value="C:membrane"/>
    <property type="evidence" value="ECO:0007669"/>
    <property type="project" value="InterPro"/>
</dbReference>
<sequence>MSGFILAEVGTLQLEFRYLSEHTGDHKYAEAVDKCQESIFQAAGKQGLVPYELASDRPMFTGELISFGAMGDSYFEYLLKVWLQSGKREKKHLDFWTKAMTEIERMIFRTAGGLTFIGELRGGM</sequence>
<gene>
    <name evidence="6" type="ORF">Pmar_PMAR000223</name>
</gene>
<dbReference type="InterPro" id="IPR036026">
    <property type="entry name" value="Seven-hairpin_glycosidases"/>
</dbReference>
<dbReference type="InterPro" id="IPR012341">
    <property type="entry name" value="6hp_glycosidase-like_sf"/>
</dbReference>
<protein>
    <submittedName>
        <fullName evidence="6">Mannosyl-oligosaccharide alpha-1,2-mannosidase, putative</fullName>
    </submittedName>
</protein>
<comment type="pathway">
    <text evidence="2">Protein modification; protein glycosylation.</text>
</comment>
<name>C5LNK6_PERM5</name>
<keyword evidence="5" id="KW-1015">Disulfide bond</keyword>
<dbReference type="GeneID" id="9040262"/>
<dbReference type="OrthoDB" id="8118055at2759"/>
<dbReference type="Gene3D" id="1.50.10.10">
    <property type="match status" value="1"/>
</dbReference>